<protein>
    <submittedName>
        <fullName evidence="1">TonB-linked outer membrane protein, SusC/RagA family</fullName>
    </submittedName>
</protein>
<proteinExistence type="predicted"/>
<organism evidence="1 2">
    <name type="scientific">Saccharicrinis fermentans DSM 9555 = JCM 21142</name>
    <dbReference type="NCBI Taxonomy" id="869213"/>
    <lineage>
        <taxon>Bacteria</taxon>
        <taxon>Pseudomonadati</taxon>
        <taxon>Bacteroidota</taxon>
        <taxon>Bacteroidia</taxon>
        <taxon>Marinilabiliales</taxon>
        <taxon>Marinilabiliaceae</taxon>
        <taxon>Saccharicrinis</taxon>
    </lineage>
</organism>
<dbReference type="Gene3D" id="2.50.20.10">
    <property type="entry name" value="Lipoprotein localisation LolA/LolB/LppX"/>
    <property type="match status" value="1"/>
</dbReference>
<name>W7YKC0_9BACT</name>
<evidence type="ECO:0000313" key="2">
    <source>
        <dbReference type="Proteomes" id="UP000019402"/>
    </source>
</evidence>
<gene>
    <name evidence="1" type="ORF">JCM21142_41438</name>
</gene>
<dbReference type="Pfam" id="PF13715">
    <property type="entry name" value="CarbopepD_reg_2"/>
    <property type="match status" value="1"/>
</dbReference>
<dbReference type="AlphaFoldDB" id="W7YKC0"/>
<evidence type="ECO:0000313" key="1">
    <source>
        <dbReference type="EMBL" id="GAF02794.1"/>
    </source>
</evidence>
<dbReference type="eggNOG" id="COG0308">
    <property type="taxonomic scope" value="Bacteria"/>
</dbReference>
<dbReference type="Proteomes" id="UP000019402">
    <property type="component" value="Unassembled WGS sequence"/>
</dbReference>
<dbReference type="EMBL" id="BAMD01000014">
    <property type="protein sequence ID" value="GAF02794.1"/>
    <property type="molecule type" value="Genomic_DNA"/>
</dbReference>
<keyword evidence="2" id="KW-1185">Reference proteome</keyword>
<accession>W7YKC0</accession>
<reference evidence="1 2" key="1">
    <citation type="journal article" date="2014" name="Genome Announc.">
        <title>Draft Genome Sequence of Cytophaga fermentans JCM 21142T, a Facultative Anaerobe Isolated from Marine Mud.</title>
        <authorList>
            <person name="Starns D."/>
            <person name="Oshima K."/>
            <person name="Suda W."/>
            <person name="Iino T."/>
            <person name="Yuki M."/>
            <person name="Inoue J."/>
            <person name="Kitamura K."/>
            <person name="Iida T."/>
            <person name="Darby A."/>
            <person name="Hattori M."/>
            <person name="Ohkuma M."/>
        </authorList>
    </citation>
    <scope>NUCLEOTIDE SEQUENCE [LARGE SCALE GENOMIC DNA]</scope>
    <source>
        <strain evidence="1 2">JCM 21142</strain>
    </source>
</reference>
<sequence length="621" mass="71454">MELISSLIIVSAQTFEGKITDAQSHKSIPFVNISLKGTYNGTVSDANGNYKLKIPQGKDYTICFSYIGYQSKEIKQSLLKNNPNVALQPSLIPISEVVVMPDSTLRSFLRKAYDLIPKNYPDLPTSYQVFCRGGIQNGNEEYIRFNEVLLRAYKPSYHNKSDGTVEVLKTRKYRESEQSDDFRYFYYGGVHSIHNDDIIKNRSIFLEPHKDYNYKLVGQEHYNDRKVYVIAFKPKQGKKLRYKGKFYIDVKSLGYLKVELKPTDKWIEERYNDILGLHRDIKGKDFDFVVNYNILDSIFYYQSSYYKEKLVHKDSIYYLIDENVVTSMQKDSVQKIPFEQQTPISYVPTLEATEYAQSNWKDYATMPNAIEIDTIMAKELFNKPTPKPSKKEILIKILSRLDGAFGVTYFDYSMPASQINLSYKHHNFNKQLDVSSTVLNFETWMIYKLSPYHGIGYKTNASLSKSYHSKAGALYYNLRLPIKTVGKNVYGNISLGYSWRNFGQSLGTSNSDAEFKFGGKKFTADKVRAFTGLKQHGYETGFNLMVQLRTMLYLNVGANYFWANKTQETIYIKEAKGIFRTEANEALNQSDINYQIDGVDSTISGVINNNWGLSLGISICF</sequence>
<dbReference type="STRING" id="869213.GCA_000517085_04230"/>
<dbReference type="SUPFAM" id="SSF49464">
    <property type="entry name" value="Carboxypeptidase regulatory domain-like"/>
    <property type="match status" value="1"/>
</dbReference>
<comment type="caution">
    <text evidence="1">The sequence shown here is derived from an EMBL/GenBank/DDBJ whole genome shotgun (WGS) entry which is preliminary data.</text>
</comment>
<dbReference type="Gene3D" id="2.60.40.1120">
    <property type="entry name" value="Carboxypeptidase-like, regulatory domain"/>
    <property type="match status" value="1"/>
</dbReference>
<dbReference type="InterPro" id="IPR008969">
    <property type="entry name" value="CarboxyPept-like_regulatory"/>
</dbReference>